<dbReference type="Proteomes" id="UP000001882">
    <property type="component" value="Chromosome"/>
</dbReference>
<evidence type="ECO:0000313" key="1">
    <source>
        <dbReference type="EMBL" id="BAI61432.1"/>
    </source>
</evidence>
<dbReference type="InParanoid" id="D1YYB0"/>
<proteinExistence type="predicted"/>
<dbReference type="KEGG" id="mpd:MCP_1360"/>
<dbReference type="AlphaFoldDB" id="D1YYB0"/>
<sequence length="100" mass="11337">MPRFLFMSKIVFYKDALGKVEDIDAYLLSESGLPGPRGNIELAQAVADWGDEALFEHLLSFKPDVAPVNSPYELLAFGRNIIRFNYPMRLTASTMFASFW</sequence>
<dbReference type="EMBL" id="AP011532">
    <property type="protein sequence ID" value="BAI61432.1"/>
    <property type="molecule type" value="Genomic_DNA"/>
</dbReference>
<organism evidence="1 2">
    <name type="scientific">Methanocella paludicola (strain DSM 17711 / JCM 13418 / NBRC 101707 / SANAE)</name>
    <dbReference type="NCBI Taxonomy" id="304371"/>
    <lineage>
        <taxon>Archaea</taxon>
        <taxon>Methanobacteriati</taxon>
        <taxon>Methanobacteriota</taxon>
        <taxon>Stenosarchaea group</taxon>
        <taxon>Methanomicrobia</taxon>
        <taxon>Methanocellales</taxon>
        <taxon>Methanocellaceae</taxon>
        <taxon>Methanocella</taxon>
    </lineage>
</organism>
<protein>
    <submittedName>
        <fullName evidence="1">Uncharacterized protein</fullName>
    </submittedName>
</protein>
<name>D1YYB0_METPS</name>
<gene>
    <name evidence="1" type="ordered locus">MCP_1360</name>
</gene>
<accession>D1YYB0</accession>
<dbReference type="eggNOG" id="arCOG12367">
    <property type="taxonomic scope" value="Archaea"/>
</dbReference>
<reference evidence="1 2" key="1">
    <citation type="journal article" date="2007" name="Appl. Environ. Microbiol.">
        <title>Isolation of key methanogens for global methane emission from rice paddy fields: a novel isolate affiliated with the clone cluster rice cluster I.</title>
        <authorList>
            <person name="Sakai S."/>
            <person name="Imachi H."/>
            <person name="Sekiguchi Y."/>
            <person name="Ohashi A."/>
            <person name="Harada H."/>
            <person name="Kamagata Y."/>
        </authorList>
    </citation>
    <scope>NUCLEOTIDE SEQUENCE [LARGE SCALE GENOMIC DNA]</scope>
    <source>
        <strain evidence="2">DSM 17711 / JCM 13418 / NBRC 101707 / SANAE</strain>
    </source>
</reference>
<evidence type="ECO:0000313" key="2">
    <source>
        <dbReference type="Proteomes" id="UP000001882"/>
    </source>
</evidence>
<keyword evidence="2" id="KW-1185">Reference proteome</keyword>
<dbReference type="PATRIC" id="fig|304371.9.peg.1397"/>
<reference evidence="2" key="3">
    <citation type="journal article" date="2011" name="PLoS ONE">
        <title>Genome sequence of a mesophilic hydrogenotrophic methanogen Methanocella paludicola, the first cultivated representative of the order Methanocellales.</title>
        <authorList>
            <person name="Sakai S."/>
            <person name="Takaki Y."/>
            <person name="Shimamura S."/>
            <person name="Sekine M."/>
            <person name="Tajima T."/>
            <person name="Kosugi H."/>
            <person name="Ichikawa N."/>
            <person name="Tasumi E."/>
            <person name="Hiraki A.T."/>
            <person name="Shimizu A."/>
            <person name="Kato Y."/>
            <person name="Nishiko R."/>
            <person name="Mori K."/>
            <person name="Fujita N."/>
            <person name="Imachi H."/>
            <person name="Takai K."/>
        </authorList>
    </citation>
    <scope>NUCLEOTIDE SEQUENCE [LARGE SCALE GENOMIC DNA]</scope>
    <source>
        <strain evidence="2">DSM 17711 / JCM 13418 / NBRC 101707 / SANAE</strain>
    </source>
</reference>
<reference evidence="1 2" key="2">
    <citation type="journal article" date="2008" name="Int. J. Syst. Evol. Microbiol.">
        <title>Methanocella paludicola gen. nov., sp. nov., a methane-producing archaeon, the first isolate of the lineage 'Rice Cluster I', and proposal of the new archaeal order Methanocellales ord. nov.</title>
        <authorList>
            <person name="Sakai S."/>
            <person name="Imachi H."/>
            <person name="Hanada S."/>
            <person name="Ohashi A."/>
            <person name="Harada H."/>
            <person name="Kamagata Y."/>
        </authorList>
    </citation>
    <scope>NUCLEOTIDE SEQUENCE [LARGE SCALE GENOMIC DNA]</scope>
    <source>
        <strain evidence="2">DSM 17711 / JCM 13418 / NBRC 101707 / SANAE</strain>
    </source>
</reference>